<dbReference type="PRINTS" id="PR01415">
    <property type="entry name" value="ANKYRIN"/>
</dbReference>
<evidence type="ECO:0000256" key="10">
    <source>
        <dbReference type="SAM" id="Phobius"/>
    </source>
</evidence>
<organism evidence="12">
    <name type="scientific">Octopus bimaculoides</name>
    <name type="common">California two-spotted octopus</name>
    <dbReference type="NCBI Taxonomy" id="37653"/>
    <lineage>
        <taxon>Eukaryota</taxon>
        <taxon>Metazoa</taxon>
        <taxon>Spiralia</taxon>
        <taxon>Lophotrochozoa</taxon>
        <taxon>Mollusca</taxon>
        <taxon>Cephalopoda</taxon>
        <taxon>Coleoidea</taxon>
        <taxon>Octopodiformes</taxon>
        <taxon>Octopoda</taxon>
        <taxon>Incirrata</taxon>
        <taxon>Octopodidae</taxon>
        <taxon>Octopus</taxon>
    </lineage>
</organism>
<evidence type="ECO:0000256" key="5">
    <source>
        <dbReference type="ARBA" id="ARBA00023043"/>
    </source>
</evidence>
<evidence type="ECO:0000256" key="6">
    <source>
        <dbReference type="ARBA" id="ARBA00037432"/>
    </source>
</evidence>
<dbReference type="PRINTS" id="PR00452">
    <property type="entry name" value="SH3DOMAIN"/>
</dbReference>
<dbReference type="AlphaFoldDB" id="A0A0L8GA18"/>
<reference evidence="12" key="1">
    <citation type="submission" date="2015-07" db="EMBL/GenBank/DDBJ databases">
        <title>MeaNS - Measles Nucleotide Surveillance Program.</title>
        <authorList>
            <person name="Tran T."/>
            <person name="Druce J."/>
        </authorList>
    </citation>
    <scope>NUCLEOTIDE SEQUENCE</scope>
    <source>
        <strain evidence="12">UCB-OBI-ISO-001</strain>
        <tissue evidence="12">Gonad</tissue>
    </source>
</reference>
<keyword evidence="5 8" id="KW-0040">ANK repeat</keyword>
<evidence type="ECO:0000256" key="4">
    <source>
        <dbReference type="ARBA" id="ARBA00022737"/>
    </source>
</evidence>
<dbReference type="PROSITE" id="PS50002">
    <property type="entry name" value="SH3"/>
    <property type="match status" value="1"/>
</dbReference>
<dbReference type="InterPro" id="IPR002110">
    <property type="entry name" value="Ankyrin_rpt"/>
</dbReference>
<dbReference type="STRING" id="37653.A0A0L8GA18"/>
<dbReference type="InterPro" id="IPR036770">
    <property type="entry name" value="Ankyrin_rpt-contain_sf"/>
</dbReference>
<gene>
    <name evidence="12" type="ORF">OCBIM_22037168mg</name>
</gene>
<dbReference type="FunFam" id="2.30.30.40:FF:000072">
    <property type="entry name" value="Unconventional Myosin IB"/>
    <property type="match status" value="1"/>
</dbReference>
<dbReference type="SUPFAM" id="SSF48403">
    <property type="entry name" value="Ankyrin repeat"/>
    <property type="match status" value="1"/>
</dbReference>
<comment type="function">
    <text evidence="6">Induces bone resorption, acting probably through a signaling cascade which results in the secretion of factor(s) enhancing osteoclast formation and activity.</text>
</comment>
<sequence>MHELKFFLVILENTFLFFLLSEILSCNMIVVFTLQILYYEYCFILLSGHVKVVRAVYNYSAQRDDELTFEEGDIIYITDQKDSNWWKGKCGSKVGLIPSNYVEENTQALDFPLHEAARRGNLSFLTECIANGVSVNSLDKAGCTPLHWAAHGGHTHCMETLFNVSNIEINVQNKLGDTPLHSAAWKRHITAVEMLLDKGALINLRNNENQLAFDLAKEPKIAALLQCSGKNCTTIF</sequence>
<evidence type="ECO:0000313" key="12">
    <source>
        <dbReference type="EMBL" id="KOF73872.1"/>
    </source>
</evidence>
<dbReference type="PROSITE" id="PS50088">
    <property type="entry name" value="ANK_REPEAT"/>
    <property type="match status" value="2"/>
</dbReference>
<dbReference type="CDD" id="cd11772">
    <property type="entry name" value="SH3_OSTF1"/>
    <property type="match status" value="1"/>
</dbReference>
<comment type="subcellular location">
    <subcellularLocation>
        <location evidence="1">Cytoplasm</location>
    </subcellularLocation>
</comment>
<evidence type="ECO:0000256" key="7">
    <source>
        <dbReference type="ARBA" id="ARBA00040640"/>
    </source>
</evidence>
<dbReference type="PANTHER" id="PTHR24155">
    <property type="entry name" value="OSTEOCLAST-STIMULATING FACTOR 1"/>
    <property type="match status" value="1"/>
</dbReference>
<protein>
    <recommendedName>
        <fullName evidence="7">Osteoclast-stimulating factor 1</fullName>
    </recommendedName>
</protein>
<name>A0A0L8GA18_OCTBM</name>
<keyword evidence="4" id="KW-0677">Repeat</keyword>
<evidence type="ECO:0000256" key="8">
    <source>
        <dbReference type="PROSITE-ProRule" id="PRU00023"/>
    </source>
</evidence>
<dbReference type="PANTHER" id="PTHR24155:SF10">
    <property type="entry name" value="OSTEOCLAST-STIMULATING FACTOR 1"/>
    <property type="match status" value="1"/>
</dbReference>
<dbReference type="OrthoDB" id="207120at2759"/>
<dbReference type="GO" id="GO:0007165">
    <property type="term" value="P:signal transduction"/>
    <property type="evidence" value="ECO:0007669"/>
    <property type="project" value="TreeGrafter"/>
</dbReference>
<dbReference type="Pfam" id="PF00018">
    <property type="entry name" value="SH3_1"/>
    <property type="match status" value="1"/>
</dbReference>
<dbReference type="PRINTS" id="PR00499">
    <property type="entry name" value="P67PHOX"/>
</dbReference>
<dbReference type="Pfam" id="PF12796">
    <property type="entry name" value="Ank_2"/>
    <property type="match status" value="1"/>
</dbReference>
<dbReference type="SUPFAM" id="SSF50044">
    <property type="entry name" value="SH3-domain"/>
    <property type="match status" value="1"/>
</dbReference>
<dbReference type="EMBL" id="KQ422947">
    <property type="protein sequence ID" value="KOF73872.1"/>
    <property type="molecule type" value="Genomic_DNA"/>
</dbReference>
<keyword evidence="3" id="KW-0963">Cytoplasm</keyword>
<evidence type="ECO:0000259" key="11">
    <source>
        <dbReference type="PROSITE" id="PS50002"/>
    </source>
</evidence>
<evidence type="ECO:0000256" key="2">
    <source>
        <dbReference type="ARBA" id="ARBA00022443"/>
    </source>
</evidence>
<feature type="repeat" description="ANK" evidence="8">
    <location>
        <begin position="112"/>
        <end position="140"/>
    </location>
</feature>
<evidence type="ECO:0000256" key="3">
    <source>
        <dbReference type="ARBA" id="ARBA00022490"/>
    </source>
</evidence>
<dbReference type="InterPro" id="IPR001452">
    <property type="entry name" value="SH3_domain"/>
</dbReference>
<proteinExistence type="predicted"/>
<keyword evidence="10" id="KW-1133">Transmembrane helix</keyword>
<dbReference type="Gene3D" id="1.25.40.20">
    <property type="entry name" value="Ankyrin repeat-containing domain"/>
    <property type="match status" value="1"/>
</dbReference>
<evidence type="ECO:0000256" key="1">
    <source>
        <dbReference type="ARBA" id="ARBA00004496"/>
    </source>
</evidence>
<dbReference type="Gene3D" id="2.30.30.40">
    <property type="entry name" value="SH3 Domains"/>
    <property type="match status" value="1"/>
</dbReference>
<dbReference type="SMART" id="SM00248">
    <property type="entry name" value="ANK"/>
    <property type="match status" value="3"/>
</dbReference>
<keyword evidence="10" id="KW-0472">Membrane</keyword>
<feature type="domain" description="SH3" evidence="11">
    <location>
        <begin position="48"/>
        <end position="107"/>
    </location>
</feature>
<dbReference type="SMART" id="SM00326">
    <property type="entry name" value="SH3"/>
    <property type="match status" value="1"/>
</dbReference>
<keyword evidence="10" id="KW-0812">Transmembrane</keyword>
<keyword evidence="2 9" id="KW-0728">SH3 domain</keyword>
<accession>A0A0L8GA18</accession>
<feature type="transmembrane region" description="Helical" evidence="10">
    <location>
        <begin position="15"/>
        <end position="39"/>
    </location>
</feature>
<feature type="repeat" description="ANK" evidence="8">
    <location>
        <begin position="175"/>
        <end position="207"/>
    </location>
</feature>
<dbReference type="GO" id="GO:0005737">
    <property type="term" value="C:cytoplasm"/>
    <property type="evidence" value="ECO:0007669"/>
    <property type="project" value="UniProtKB-SubCell"/>
</dbReference>
<dbReference type="InterPro" id="IPR036028">
    <property type="entry name" value="SH3-like_dom_sf"/>
</dbReference>
<evidence type="ECO:0000256" key="9">
    <source>
        <dbReference type="PROSITE-ProRule" id="PRU00192"/>
    </source>
</evidence>
<dbReference type="PROSITE" id="PS50297">
    <property type="entry name" value="ANK_REP_REGION"/>
    <property type="match status" value="1"/>
</dbReference>